<accession>A0A0W0WKG1</accession>
<feature type="coiled-coil region" evidence="1">
    <location>
        <begin position="527"/>
        <end position="595"/>
    </location>
</feature>
<protein>
    <submittedName>
        <fullName evidence="3">Uncharacterized protein</fullName>
    </submittedName>
</protein>
<feature type="compositionally biased region" description="Polar residues" evidence="2">
    <location>
        <begin position="1016"/>
        <end position="1032"/>
    </location>
</feature>
<dbReference type="OrthoDB" id="10010326at2"/>
<keyword evidence="4" id="KW-1185">Reference proteome</keyword>
<feature type="compositionally biased region" description="Basic and acidic residues" evidence="2">
    <location>
        <begin position="1043"/>
        <end position="1060"/>
    </location>
</feature>
<feature type="region of interest" description="Disordered" evidence="2">
    <location>
        <begin position="1008"/>
        <end position="1153"/>
    </location>
</feature>
<feature type="coiled-coil region" evidence="1">
    <location>
        <begin position="899"/>
        <end position="926"/>
    </location>
</feature>
<feature type="region of interest" description="Disordered" evidence="2">
    <location>
        <begin position="957"/>
        <end position="983"/>
    </location>
</feature>
<keyword evidence="1" id="KW-0175">Coiled coil</keyword>
<feature type="compositionally biased region" description="Basic residues" evidence="2">
    <location>
        <begin position="288"/>
        <end position="299"/>
    </location>
</feature>
<evidence type="ECO:0000313" key="4">
    <source>
        <dbReference type="Proteomes" id="UP000054725"/>
    </source>
</evidence>
<evidence type="ECO:0000256" key="2">
    <source>
        <dbReference type="SAM" id="MobiDB-lite"/>
    </source>
</evidence>
<feature type="region of interest" description="Disordered" evidence="2">
    <location>
        <begin position="271"/>
        <end position="299"/>
    </location>
</feature>
<name>A0A0W0WKG1_9GAMM</name>
<dbReference type="PATRIC" id="fig|45070.6.peg.2600"/>
<comment type="caution">
    <text evidence="3">The sequence shown here is derived from an EMBL/GenBank/DDBJ whole genome shotgun (WGS) entry which is preliminary data.</text>
</comment>
<reference evidence="3 4" key="1">
    <citation type="submission" date="2015-11" db="EMBL/GenBank/DDBJ databases">
        <title>Genomic analysis of 38 Legionella species identifies large and diverse effector repertoires.</title>
        <authorList>
            <person name="Burstein D."/>
            <person name="Amaro F."/>
            <person name="Zusman T."/>
            <person name="Lifshitz Z."/>
            <person name="Cohen O."/>
            <person name="Gilbert J.A."/>
            <person name="Pupko T."/>
            <person name="Shuman H.A."/>
            <person name="Segal G."/>
        </authorList>
    </citation>
    <scope>NUCLEOTIDE SEQUENCE [LARGE SCALE GENOMIC DNA]</scope>
    <source>
        <strain evidence="3 4">ATCC 49506</strain>
    </source>
</reference>
<feature type="compositionally biased region" description="Polar residues" evidence="2">
    <location>
        <begin position="1064"/>
        <end position="1079"/>
    </location>
</feature>
<proteinExistence type="predicted"/>
<dbReference type="EMBL" id="LNYO01000024">
    <property type="protein sequence ID" value="KTD32818.1"/>
    <property type="molecule type" value="Genomic_DNA"/>
</dbReference>
<evidence type="ECO:0000313" key="3">
    <source>
        <dbReference type="EMBL" id="KTD32818.1"/>
    </source>
</evidence>
<organism evidence="3 4">
    <name type="scientific">Legionella nautarum</name>
    <dbReference type="NCBI Taxonomy" id="45070"/>
    <lineage>
        <taxon>Bacteria</taxon>
        <taxon>Pseudomonadati</taxon>
        <taxon>Pseudomonadota</taxon>
        <taxon>Gammaproteobacteria</taxon>
        <taxon>Legionellales</taxon>
        <taxon>Legionellaceae</taxon>
        <taxon>Legionella</taxon>
    </lineage>
</organism>
<feature type="compositionally biased region" description="Polar residues" evidence="2">
    <location>
        <begin position="1087"/>
        <end position="1098"/>
    </location>
</feature>
<sequence>MRSKKEIQKDTESFIEIFNSSEEILTLLLIQQDPSDQEPLGFLSEMINTVKNHLTNIDKNTTEELKKLDEELFSPLIRDIQSEILWRMENQVKISNHPDAANLQKKLEILKTPLSINEFSSLVKEFNKLLPLDLKVLRDVKLIIDDGQKCIDLFSELPNDLSYSVSDTLKEIDKQIEKLKELKDITKLKDAHTQLSLLIRTVQTEMLRYFLKQAEESKAPRYLEKLKKYEVMFSEKPRIRLSPETMTSLIDGFKEIALYAMPKKTAKMNAAPSATVSDAHNSPAPTSKGKKTKKGRTKRVVAIADPAQPESLISEKSIARKSRFMPYQEQVAEIDKSIRAVNQTLLELGTQSNIKGEPLKSQPHNIKKTLEMIDKLNQERAPYKLFLTSCLSDFSRKPEEEERNNTKESIFSQFGNKLKSVLPVQPEVLSNPSKLLDGAKSKNDVKREFEALDRGTTLRALIAKEKEYLESLTQLANEIKYQDIFSPDKAVQAKYKEKYRAVCEKNAIQVKAAESYNALFERKISLTKAQEEKLKELNKQEVALTRAEEKYKLLSTQKADVEEEHQALRKLQDSFAKAKEEYKALGKEIDTVTEDEHESRAFYERQVLTRDEQDFKTLYEQKTALVQAKDEYNALCMEFDEIYKHCKEPPSAPMGTELTKLTSTLSNIKAEQDEAVNNVVRIIKEINDAKILQIAAIKGQTSILQHEISLLKSRHLMLSATVVKYNDTVDAVKKERVQFNKDCKDALQSVKDLFAKLEAQAKVYNLSDNYLAEIRLQIHKAESGMRLVLNQYNSCPHSVWNTKKQDQLDRLAMIQSSLETKIKAGNEDFLESTREIKRNVESLRDHITQNASLLRTVYTPEELAEVNNKLDLIMLALKNVTKPQLKDLSKPISLNAEPLALLKRRVSEQQVAIDRAIENAKALKKAAAAKSRATAQAEAPKPEPTFLESLAQVASGFTKNPKKENSRQQAQNKKPQAPIHRPVRTLHPANIRSESAELIQASANQLFEKETEKPKSQGSSPTAPTKNTQSLFGNEPQVADDSNSIKDTKEPPRILEEKIPPHSVAQTMEESTNSDTTGVANKEKQEPQNIQVPSTETPLDSSTSLLSKASSDNPTPDPDEEIHHSDEVPQATITNTDIKEDNNTSTDKSNSKEVQIIKTMRAKIQAEIDRIRTTHKKEDETEDPRINILNNMDIRLNQNLGCYLLPISTTTPADFINSSILSISEALREGDSNYHSLTTEVSNSFINFINTLLRPLTWGFKTWNGENYRARFFPNETEVMIASAAEEAHKGLIKLQQELTILDEPDHGTLNAGDNPSV</sequence>
<gene>
    <name evidence="3" type="ORF">Lnau_2466</name>
</gene>
<feature type="compositionally biased region" description="Low complexity" evidence="2">
    <location>
        <begin position="1099"/>
        <end position="1111"/>
    </location>
</feature>
<dbReference type="STRING" id="45070.Lnau_2466"/>
<feature type="compositionally biased region" description="Polar residues" evidence="2">
    <location>
        <begin position="272"/>
        <end position="285"/>
    </location>
</feature>
<evidence type="ECO:0000256" key="1">
    <source>
        <dbReference type="SAM" id="Coils"/>
    </source>
</evidence>
<dbReference type="Proteomes" id="UP000054725">
    <property type="component" value="Unassembled WGS sequence"/>
</dbReference>
<dbReference type="RefSeq" id="WP_058505462.1">
    <property type="nucleotide sequence ID" value="NZ_CAAAIF010000004.1"/>
</dbReference>